<organism evidence="2 3">
    <name type="scientific">Xenopus laevis</name>
    <name type="common">African clawed frog</name>
    <dbReference type="NCBI Taxonomy" id="8355"/>
    <lineage>
        <taxon>Eukaryota</taxon>
        <taxon>Metazoa</taxon>
        <taxon>Chordata</taxon>
        <taxon>Craniata</taxon>
        <taxon>Vertebrata</taxon>
        <taxon>Euteleostomi</taxon>
        <taxon>Amphibia</taxon>
        <taxon>Batrachia</taxon>
        <taxon>Anura</taxon>
        <taxon>Pipoidea</taxon>
        <taxon>Pipidae</taxon>
        <taxon>Xenopodinae</taxon>
        <taxon>Xenopus</taxon>
        <taxon>Xenopus</taxon>
    </lineage>
</organism>
<accession>A0A974CDC2</accession>
<dbReference type="EMBL" id="CM004479">
    <property type="protein sequence ID" value="OCT70551.1"/>
    <property type="molecule type" value="Genomic_DNA"/>
</dbReference>
<sequence length="82" mass="9228">MRTPIKPEAGSLRMGRTGKPPPGLCSQHPSLTLYEPIQPPANDSYLEGALDTHRYSLCYGRDPQLNVHQPLINYNPKLRLFV</sequence>
<protein>
    <submittedName>
        <fullName evidence="2">Uncharacterized protein</fullName>
    </submittedName>
</protein>
<evidence type="ECO:0000313" key="2">
    <source>
        <dbReference type="EMBL" id="OCT70551.1"/>
    </source>
</evidence>
<feature type="region of interest" description="Disordered" evidence="1">
    <location>
        <begin position="1"/>
        <end position="23"/>
    </location>
</feature>
<dbReference type="AlphaFoldDB" id="A0A974CDC2"/>
<dbReference type="Proteomes" id="UP000694892">
    <property type="component" value="Chromosome 7S"/>
</dbReference>
<evidence type="ECO:0000256" key="1">
    <source>
        <dbReference type="SAM" id="MobiDB-lite"/>
    </source>
</evidence>
<proteinExistence type="predicted"/>
<evidence type="ECO:0000313" key="3">
    <source>
        <dbReference type="Proteomes" id="UP000694892"/>
    </source>
</evidence>
<gene>
    <name evidence="2" type="ORF">XELAEV_18037475mg</name>
</gene>
<reference evidence="3" key="1">
    <citation type="journal article" date="2016" name="Nature">
        <title>Genome evolution in the allotetraploid frog Xenopus laevis.</title>
        <authorList>
            <person name="Session A.M."/>
            <person name="Uno Y."/>
            <person name="Kwon T."/>
            <person name="Chapman J.A."/>
            <person name="Toyoda A."/>
            <person name="Takahashi S."/>
            <person name="Fukui A."/>
            <person name="Hikosaka A."/>
            <person name="Suzuki A."/>
            <person name="Kondo M."/>
            <person name="van Heeringen S.J."/>
            <person name="Quigley I."/>
            <person name="Heinz S."/>
            <person name="Ogino H."/>
            <person name="Ochi H."/>
            <person name="Hellsten U."/>
            <person name="Lyons J.B."/>
            <person name="Simakov O."/>
            <person name="Putnam N."/>
            <person name="Stites J."/>
            <person name="Kuroki Y."/>
            <person name="Tanaka T."/>
            <person name="Michiue T."/>
            <person name="Watanabe M."/>
            <person name="Bogdanovic O."/>
            <person name="Lister R."/>
            <person name="Georgiou G."/>
            <person name="Paranjpe S.S."/>
            <person name="van Kruijsbergen I."/>
            <person name="Shu S."/>
            <person name="Carlson J."/>
            <person name="Kinoshita T."/>
            <person name="Ohta Y."/>
            <person name="Mawaribuchi S."/>
            <person name="Jenkins J."/>
            <person name="Grimwood J."/>
            <person name="Schmutz J."/>
            <person name="Mitros T."/>
            <person name="Mozaffari S.V."/>
            <person name="Suzuki Y."/>
            <person name="Haramoto Y."/>
            <person name="Yamamoto T.S."/>
            <person name="Takagi C."/>
            <person name="Heald R."/>
            <person name="Miller K."/>
            <person name="Haudenschild C."/>
            <person name="Kitzman J."/>
            <person name="Nakayama T."/>
            <person name="Izutsu Y."/>
            <person name="Robert J."/>
            <person name="Fortriede J."/>
            <person name="Burns K."/>
            <person name="Lotay V."/>
            <person name="Karimi K."/>
            <person name="Yasuoka Y."/>
            <person name="Dichmann D.S."/>
            <person name="Flajnik M.F."/>
            <person name="Houston D.W."/>
            <person name="Shendure J."/>
            <person name="DuPasquier L."/>
            <person name="Vize P.D."/>
            <person name="Zorn A.M."/>
            <person name="Ito M."/>
            <person name="Marcotte E.M."/>
            <person name="Wallingford J.B."/>
            <person name="Ito Y."/>
            <person name="Asashima M."/>
            <person name="Ueno N."/>
            <person name="Matsuda Y."/>
            <person name="Veenstra G.J."/>
            <person name="Fujiyama A."/>
            <person name="Harland R.M."/>
            <person name="Taira M."/>
            <person name="Rokhsar D.S."/>
        </authorList>
    </citation>
    <scope>NUCLEOTIDE SEQUENCE [LARGE SCALE GENOMIC DNA]</scope>
    <source>
        <strain evidence="3">J</strain>
    </source>
</reference>
<name>A0A974CDC2_XENLA</name>